<accession>A0ABY7H0C1</accession>
<organism evidence="1 2">
    <name type="scientific">Nannocystis punicea</name>
    <dbReference type="NCBI Taxonomy" id="2995304"/>
    <lineage>
        <taxon>Bacteria</taxon>
        <taxon>Pseudomonadati</taxon>
        <taxon>Myxococcota</taxon>
        <taxon>Polyangia</taxon>
        <taxon>Nannocystales</taxon>
        <taxon>Nannocystaceae</taxon>
        <taxon>Nannocystis</taxon>
    </lineage>
</organism>
<sequence>MTAIRVTFVDAARGVVFGETDVPADHLPESFSAATTMSLGDRRWQVEEAEPAERRDFLAKGRLRLVLRELQWVDPKTIMYTLPTLENTMPPLVEGETAGAFAMHEDDWRQRELVSIAFMPEIEAELAAIQVVLAERKGPGFADLHVRERIPEPLSDTGLVLGELQAALGHPARRDLVVDDLRVVGGFALMPASGPVYGHEHEGLVAAVGVVDGFPPALAELARARGLVLVDWCAATVVEPHQ</sequence>
<gene>
    <name evidence="1" type="ORF">O0S08_41510</name>
</gene>
<evidence type="ECO:0000313" key="1">
    <source>
        <dbReference type="EMBL" id="WAS92701.1"/>
    </source>
</evidence>
<evidence type="ECO:0000313" key="2">
    <source>
        <dbReference type="Proteomes" id="UP001164459"/>
    </source>
</evidence>
<dbReference type="EMBL" id="CP114040">
    <property type="protein sequence ID" value="WAS92701.1"/>
    <property type="molecule type" value="Genomic_DNA"/>
</dbReference>
<keyword evidence="2" id="KW-1185">Reference proteome</keyword>
<dbReference type="RefSeq" id="WP_269035058.1">
    <property type="nucleotide sequence ID" value="NZ_CP114040.1"/>
</dbReference>
<name>A0ABY7H0C1_9BACT</name>
<dbReference type="Proteomes" id="UP001164459">
    <property type="component" value="Chromosome"/>
</dbReference>
<proteinExistence type="predicted"/>
<protein>
    <submittedName>
        <fullName evidence="1">Uncharacterized protein</fullName>
    </submittedName>
</protein>
<reference evidence="1" key="1">
    <citation type="submission" date="2022-11" db="EMBL/GenBank/DDBJ databases">
        <title>Minimal conservation of predation-associated metabolite biosynthetic gene clusters underscores biosynthetic potential of Myxococcota including descriptions for ten novel species: Archangium lansinium sp. nov., Myxococcus landrumus sp. nov., Nannocystis bai.</title>
        <authorList>
            <person name="Ahearne A."/>
            <person name="Stevens C."/>
            <person name="Dowd S."/>
        </authorList>
    </citation>
    <scope>NUCLEOTIDE SEQUENCE</scope>
    <source>
        <strain evidence="1">Fl3</strain>
    </source>
</reference>